<gene>
    <name evidence="1" type="ORF">H8718_17775</name>
</gene>
<dbReference type="AlphaFoldDB" id="A0A926ENI6"/>
<sequence length="60" mass="6928">MNKETMTVGELKEFIKDLPDGMKIYITSNDEQPVKSIVDISSEIRIGYYSELYIEVEPVK</sequence>
<reference evidence="1" key="1">
    <citation type="submission" date="2020-08" db="EMBL/GenBank/DDBJ databases">
        <title>Genome public.</title>
        <authorList>
            <person name="Liu C."/>
            <person name="Sun Q."/>
        </authorList>
    </citation>
    <scope>NUCLEOTIDE SEQUENCE</scope>
    <source>
        <strain evidence="1">NSJ-12</strain>
    </source>
</reference>
<evidence type="ECO:0000313" key="2">
    <source>
        <dbReference type="Proteomes" id="UP000655830"/>
    </source>
</evidence>
<name>A0A926ENI6_9FIRM</name>
<proteinExistence type="predicted"/>
<evidence type="ECO:0000313" key="1">
    <source>
        <dbReference type="EMBL" id="MBC8581342.1"/>
    </source>
</evidence>
<protein>
    <submittedName>
        <fullName evidence="1">Uncharacterized protein</fullName>
    </submittedName>
</protein>
<accession>A0A926ENI6</accession>
<keyword evidence="2" id="KW-1185">Reference proteome</keyword>
<organism evidence="1 2">
    <name type="scientific">Zhenhengia yiwuensis</name>
    <dbReference type="NCBI Taxonomy" id="2763666"/>
    <lineage>
        <taxon>Bacteria</taxon>
        <taxon>Bacillati</taxon>
        <taxon>Bacillota</taxon>
        <taxon>Clostridia</taxon>
        <taxon>Lachnospirales</taxon>
        <taxon>Lachnospiraceae</taxon>
        <taxon>Zhenhengia</taxon>
    </lineage>
</organism>
<comment type="caution">
    <text evidence="1">The sequence shown here is derived from an EMBL/GenBank/DDBJ whole genome shotgun (WGS) entry which is preliminary data.</text>
</comment>
<dbReference type="RefSeq" id="WP_249334218.1">
    <property type="nucleotide sequence ID" value="NZ_JACRSY010000047.1"/>
</dbReference>
<dbReference type="Proteomes" id="UP000655830">
    <property type="component" value="Unassembled WGS sequence"/>
</dbReference>
<dbReference type="EMBL" id="JACRSY010000047">
    <property type="protein sequence ID" value="MBC8581342.1"/>
    <property type="molecule type" value="Genomic_DNA"/>
</dbReference>